<reference evidence="17 18" key="1">
    <citation type="journal article" date="2015" name="Nature">
        <title>rRNA introns, odd ribosomes, and small enigmatic genomes across a large radiation of phyla.</title>
        <authorList>
            <person name="Brown C.T."/>
            <person name="Hug L.A."/>
            <person name="Thomas B.C."/>
            <person name="Sharon I."/>
            <person name="Castelle C.J."/>
            <person name="Singh A."/>
            <person name="Wilkins M.J."/>
            <person name="Williams K.H."/>
            <person name="Banfield J.F."/>
        </authorList>
    </citation>
    <scope>NUCLEOTIDE SEQUENCE [LARGE SCALE GENOMIC DNA]</scope>
</reference>
<dbReference type="GO" id="GO:0051301">
    <property type="term" value="P:cell division"/>
    <property type="evidence" value="ECO:0007669"/>
    <property type="project" value="UniProtKB-KW"/>
</dbReference>
<dbReference type="GO" id="GO:0008360">
    <property type="term" value="P:regulation of cell shape"/>
    <property type="evidence" value="ECO:0007669"/>
    <property type="project" value="UniProtKB-KW"/>
</dbReference>
<dbReference type="AlphaFoldDB" id="A0A0G0QXV4"/>
<dbReference type="EC" id="2.5.1.7" evidence="11"/>
<dbReference type="GO" id="GO:0009252">
    <property type="term" value="P:peptidoglycan biosynthetic process"/>
    <property type="evidence" value="ECO:0007669"/>
    <property type="project" value="UniProtKB-KW"/>
</dbReference>
<keyword evidence="7" id="KW-0573">Peptidoglycan synthesis</keyword>
<dbReference type="Gene3D" id="3.65.10.10">
    <property type="entry name" value="Enolpyruvate transferase domain"/>
    <property type="match status" value="2"/>
</dbReference>
<dbReference type="GO" id="GO:0008760">
    <property type="term" value="F:UDP-N-acetylglucosamine 1-carboxyvinyltransferase activity"/>
    <property type="evidence" value="ECO:0007669"/>
    <property type="project" value="UniProtKB-EC"/>
</dbReference>
<evidence type="ECO:0000256" key="12">
    <source>
        <dbReference type="ARBA" id="ARBA00039754"/>
    </source>
</evidence>
<dbReference type="Pfam" id="PF00275">
    <property type="entry name" value="EPSP_synthase"/>
    <property type="match status" value="1"/>
</dbReference>
<keyword evidence="6" id="KW-0133">Cell shape</keyword>
<evidence type="ECO:0000256" key="2">
    <source>
        <dbReference type="ARBA" id="ARBA00004752"/>
    </source>
</evidence>
<dbReference type="PANTHER" id="PTHR43783">
    <property type="entry name" value="UDP-N-ACETYLGLUCOSAMINE 1-CARBOXYVINYLTRANSFERASE"/>
    <property type="match status" value="1"/>
</dbReference>
<comment type="pathway">
    <text evidence="2">Cell wall biogenesis; peptidoglycan biosynthesis.</text>
</comment>
<comment type="similarity">
    <text evidence="10">Belongs to the EPSP synthase family. MurA subfamily.</text>
</comment>
<evidence type="ECO:0000256" key="9">
    <source>
        <dbReference type="ARBA" id="ARBA00023316"/>
    </source>
</evidence>
<dbReference type="Proteomes" id="UP000034799">
    <property type="component" value="Unassembled WGS sequence"/>
</dbReference>
<keyword evidence="3" id="KW-0963">Cytoplasm</keyword>
<dbReference type="EMBL" id="LBWK01000001">
    <property type="protein sequence ID" value="KKR06477.1"/>
    <property type="molecule type" value="Genomic_DNA"/>
</dbReference>
<comment type="caution">
    <text evidence="17">The sequence shown here is derived from an EMBL/GenBank/DDBJ whole genome shotgun (WGS) entry which is preliminary data.</text>
</comment>
<evidence type="ECO:0000256" key="6">
    <source>
        <dbReference type="ARBA" id="ARBA00022960"/>
    </source>
</evidence>
<dbReference type="InterPro" id="IPR050068">
    <property type="entry name" value="MurA_subfamily"/>
</dbReference>
<dbReference type="PANTHER" id="PTHR43783:SF1">
    <property type="entry name" value="UDP-N-ACETYLGLUCOSAMINE 1-CARBOXYVINYLTRANSFERASE"/>
    <property type="match status" value="1"/>
</dbReference>
<comment type="catalytic activity">
    <reaction evidence="15">
        <text>phosphoenolpyruvate + UDP-N-acetyl-alpha-D-glucosamine = UDP-N-acetyl-3-O-(1-carboxyvinyl)-alpha-D-glucosamine + phosphate</text>
        <dbReference type="Rhea" id="RHEA:18681"/>
        <dbReference type="ChEBI" id="CHEBI:43474"/>
        <dbReference type="ChEBI" id="CHEBI:57705"/>
        <dbReference type="ChEBI" id="CHEBI:58702"/>
        <dbReference type="ChEBI" id="CHEBI:68483"/>
        <dbReference type="EC" id="2.5.1.7"/>
    </reaction>
</comment>
<sequence length="430" mass="47339">MSNIIIHGGNPLNGDITPSGNKNSVLPILCSTILTNETVVLNNVPDLTDVNKLVEQLKSIGSKIEWDKMKCRLEINNKDIRKDLFDGDFPIGMRGSLLLFSPLLYRMKKLQMKNEIGGCSLGIREIDPHIDALKALGTKVSYGSVMKFSIQERFVGNGLWPDYMSVTATENFINAAVLASGRSKLVNAASEPHVQDLCNFLNGLGAKITGIGTSVLEIDGVESLGGGEFTITSDHHEITTMLALGAMTGGEIRVHDAIPQHFPLIKNSFAKLGVEIEYEGETAIVRKNQKLKIQRPFTENMLPKIEAAPWPYFPVDLLPLMIALSVKSKGEIMFWNKVYEGGFFWIQELMKFGSEIILADPHRVIVFGGRPLSPAVTNAPNIIRAAIALTMVALSIEGESKVNFADSIKRAHPNFIENLQKLGAKIDWEE</sequence>
<keyword evidence="9" id="KW-0961">Cell wall biogenesis/degradation</keyword>
<keyword evidence="4" id="KW-0132">Cell division</keyword>
<evidence type="ECO:0000313" key="17">
    <source>
        <dbReference type="EMBL" id="KKR06477.1"/>
    </source>
</evidence>
<comment type="subcellular location">
    <subcellularLocation>
        <location evidence="1">Cytoplasm</location>
    </subcellularLocation>
</comment>
<dbReference type="GO" id="GO:0071555">
    <property type="term" value="P:cell wall organization"/>
    <property type="evidence" value="ECO:0007669"/>
    <property type="project" value="UniProtKB-KW"/>
</dbReference>
<evidence type="ECO:0000256" key="10">
    <source>
        <dbReference type="ARBA" id="ARBA00038367"/>
    </source>
</evidence>
<accession>A0A0G0QXV4</accession>
<dbReference type="SUPFAM" id="SSF55205">
    <property type="entry name" value="EPT/RTPC-like"/>
    <property type="match status" value="1"/>
</dbReference>
<evidence type="ECO:0000256" key="3">
    <source>
        <dbReference type="ARBA" id="ARBA00022490"/>
    </source>
</evidence>
<keyword evidence="8" id="KW-0131">Cell cycle</keyword>
<evidence type="ECO:0000259" key="16">
    <source>
        <dbReference type="Pfam" id="PF00275"/>
    </source>
</evidence>
<evidence type="ECO:0000256" key="1">
    <source>
        <dbReference type="ARBA" id="ARBA00004496"/>
    </source>
</evidence>
<gene>
    <name evidence="17" type="ORF">UT34_C0001G0518</name>
</gene>
<evidence type="ECO:0000313" key="18">
    <source>
        <dbReference type="Proteomes" id="UP000034799"/>
    </source>
</evidence>
<keyword evidence="5 17" id="KW-0808">Transferase</keyword>
<dbReference type="InterPro" id="IPR036968">
    <property type="entry name" value="Enolpyruvate_Tfrase_sf"/>
</dbReference>
<evidence type="ECO:0000256" key="4">
    <source>
        <dbReference type="ARBA" id="ARBA00022618"/>
    </source>
</evidence>
<proteinExistence type="inferred from homology"/>
<dbReference type="GO" id="GO:0005737">
    <property type="term" value="C:cytoplasm"/>
    <property type="evidence" value="ECO:0007669"/>
    <property type="project" value="UniProtKB-SubCell"/>
</dbReference>
<evidence type="ECO:0000256" key="14">
    <source>
        <dbReference type="ARBA" id="ARBA00042842"/>
    </source>
</evidence>
<evidence type="ECO:0000256" key="7">
    <source>
        <dbReference type="ARBA" id="ARBA00022984"/>
    </source>
</evidence>
<organism evidence="17 18">
    <name type="scientific">candidate division WS6 bacterium GW2011_GWF2_39_15</name>
    <dbReference type="NCBI Taxonomy" id="1619100"/>
    <lineage>
        <taxon>Bacteria</taxon>
        <taxon>Candidatus Dojkabacteria</taxon>
    </lineage>
</organism>
<name>A0A0G0QXV4_9BACT</name>
<dbReference type="STRING" id="1619100.UT34_C0001G0518"/>
<evidence type="ECO:0000256" key="11">
    <source>
        <dbReference type="ARBA" id="ARBA00039108"/>
    </source>
</evidence>
<feature type="domain" description="Enolpyruvate transferase" evidence="16">
    <location>
        <begin position="7"/>
        <end position="419"/>
    </location>
</feature>
<evidence type="ECO:0000256" key="13">
    <source>
        <dbReference type="ARBA" id="ARBA00042443"/>
    </source>
</evidence>
<protein>
    <recommendedName>
        <fullName evidence="12">UDP-N-acetylglucosamine 1-carboxyvinyltransferase</fullName>
        <ecNumber evidence="11">2.5.1.7</ecNumber>
    </recommendedName>
    <alternativeName>
        <fullName evidence="13">Enoylpyruvate transferase</fullName>
    </alternativeName>
    <alternativeName>
        <fullName evidence="14">UDP-N-acetylglucosamine enolpyruvyl transferase</fullName>
    </alternativeName>
</protein>
<evidence type="ECO:0000256" key="5">
    <source>
        <dbReference type="ARBA" id="ARBA00022679"/>
    </source>
</evidence>
<dbReference type="InterPro" id="IPR001986">
    <property type="entry name" value="Enolpyruvate_Tfrase_dom"/>
</dbReference>
<dbReference type="InterPro" id="IPR013792">
    <property type="entry name" value="RNA3'P_cycl/enolpyr_Trfase_a/b"/>
</dbReference>
<evidence type="ECO:0000256" key="8">
    <source>
        <dbReference type="ARBA" id="ARBA00023306"/>
    </source>
</evidence>
<dbReference type="PATRIC" id="fig|1619100.3.peg.525"/>
<dbReference type="NCBIfam" id="NF006873">
    <property type="entry name" value="PRK09369.1"/>
    <property type="match status" value="1"/>
</dbReference>
<evidence type="ECO:0000256" key="15">
    <source>
        <dbReference type="ARBA" id="ARBA00047527"/>
    </source>
</evidence>